<feature type="transmembrane region" description="Helical" evidence="7">
    <location>
        <begin position="192"/>
        <end position="209"/>
    </location>
</feature>
<gene>
    <name evidence="9" type="ORF">C8P66_12270</name>
</gene>
<feature type="domain" description="Glycine transporter" evidence="8">
    <location>
        <begin position="111"/>
        <end position="184"/>
    </location>
</feature>
<keyword evidence="3" id="KW-1003">Cell membrane</keyword>
<comment type="subcellular location">
    <subcellularLocation>
        <location evidence="1">Cell membrane</location>
        <topology evidence="1">Multi-pass membrane protein</topology>
    </subcellularLocation>
</comment>
<feature type="transmembrane region" description="Helical" evidence="7">
    <location>
        <begin position="168"/>
        <end position="186"/>
    </location>
</feature>
<dbReference type="InterPro" id="IPR005115">
    <property type="entry name" value="Gly_transporter"/>
</dbReference>
<dbReference type="Proteomes" id="UP000249688">
    <property type="component" value="Unassembled WGS sequence"/>
</dbReference>
<keyword evidence="6 7" id="KW-0472">Membrane</keyword>
<evidence type="ECO:0000256" key="3">
    <source>
        <dbReference type="ARBA" id="ARBA00022475"/>
    </source>
</evidence>
<feature type="transmembrane region" description="Helical" evidence="7">
    <location>
        <begin position="77"/>
        <end position="99"/>
    </location>
</feature>
<dbReference type="GO" id="GO:0005886">
    <property type="term" value="C:plasma membrane"/>
    <property type="evidence" value="ECO:0007669"/>
    <property type="project" value="UniProtKB-SubCell"/>
</dbReference>
<evidence type="ECO:0000256" key="7">
    <source>
        <dbReference type="SAM" id="Phobius"/>
    </source>
</evidence>
<dbReference type="Pfam" id="PF03458">
    <property type="entry name" value="Gly_transporter"/>
    <property type="match status" value="2"/>
</dbReference>
<dbReference type="PANTHER" id="PTHR30506:SF3">
    <property type="entry name" value="UPF0126 INNER MEMBRANE PROTEIN YADS-RELATED"/>
    <property type="match status" value="1"/>
</dbReference>
<evidence type="ECO:0000313" key="9">
    <source>
        <dbReference type="EMBL" id="PZW41083.1"/>
    </source>
</evidence>
<dbReference type="PANTHER" id="PTHR30506">
    <property type="entry name" value="INNER MEMBRANE PROTEIN"/>
    <property type="match status" value="1"/>
</dbReference>
<evidence type="ECO:0000313" key="10">
    <source>
        <dbReference type="Proteomes" id="UP000249688"/>
    </source>
</evidence>
<feature type="transmembrane region" description="Helical" evidence="7">
    <location>
        <begin position="20"/>
        <end position="41"/>
    </location>
</feature>
<dbReference type="AlphaFoldDB" id="A0A2W7IQX7"/>
<evidence type="ECO:0000256" key="1">
    <source>
        <dbReference type="ARBA" id="ARBA00004651"/>
    </source>
</evidence>
<keyword evidence="10" id="KW-1185">Reference proteome</keyword>
<accession>A0A2W7IQX7</accession>
<dbReference type="OrthoDB" id="9791874at2"/>
<evidence type="ECO:0000256" key="5">
    <source>
        <dbReference type="ARBA" id="ARBA00022989"/>
    </source>
</evidence>
<sequence length="231" mass="24339">MARRASRSPGWFPPSSVQAFGTLVAVFTWLGVATFAVAGALTASRKELDPVGFILIAAVTAFGGGTARDLMLGVPVFWLRMPEMVALTVLLAVATFFAAHLVERRFVVLVWADAIGLALFAVLGAEAAQRHGATPWAAVLLGTITATFGGILRDVICGELPLILRREIYATAAALGAAVFVALYHLGAGREAAVAAGTVVGFGLRALAIRRGWSLPAYRARPGRDYPDAHR</sequence>
<feature type="transmembrane region" description="Helical" evidence="7">
    <location>
        <begin position="106"/>
        <end position="124"/>
    </location>
</feature>
<keyword evidence="4 7" id="KW-0812">Transmembrane</keyword>
<evidence type="ECO:0000256" key="2">
    <source>
        <dbReference type="ARBA" id="ARBA00008193"/>
    </source>
</evidence>
<keyword evidence="5 7" id="KW-1133">Transmembrane helix</keyword>
<evidence type="ECO:0000256" key="4">
    <source>
        <dbReference type="ARBA" id="ARBA00022692"/>
    </source>
</evidence>
<name>A0A2W7IQX7_9PROT</name>
<feature type="domain" description="Glycine transporter" evidence="8">
    <location>
        <begin position="26"/>
        <end position="98"/>
    </location>
</feature>
<evidence type="ECO:0000256" key="6">
    <source>
        <dbReference type="ARBA" id="ARBA00023136"/>
    </source>
</evidence>
<evidence type="ECO:0000259" key="8">
    <source>
        <dbReference type="Pfam" id="PF03458"/>
    </source>
</evidence>
<reference evidence="9 10" key="1">
    <citation type="submission" date="2018-06" db="EMBL/GenBank/DDBJ databases">
        <title>Genomic Encyclopedia of Archaeal and Bacterial Type Strains, Phase II (KMG-II): from individual species to whole genera.</title>
        <authorList>
            <person name="Goeker M."/>
        </authorList>
    </citation>
    <scope>NUCLEOTIDE SEQUENCE [LARGE SCALE GENOMIC DNA]</scope>
    <source>
        <strain evidence="9 10">DSM 24525</strain>
    </source>
</reference>
<comment type="similarity">
    <text evidence="2">Belongs to the UPF0126 family.</text>
</comment>
<protein>
    <submittedName>
        <fullName evidence="9">Putative membrane protein YeiH</fullName>
    </submittedName>
</protein>
<organism evidence="9 10">
    <name type="scientific">Humitalea rosea</name>
    <dbReference type="NCBI Taxonomy" id="990373"/>
    <lineage>
        <taxon>Bacteria</taxon>
        <taxon>Pseudomonadati</taxon>
        <taxon>Pseudomonadota</taxon>
        <taxon>Alphaproteobacteria</taxon>
        <taxon>Acetobacterales</taxon>
        <taxon>Roseomonadaceae</taxon>
        <taxon>Humitalea</taxon>
    </lineage>
</organism>
<dbReference type="EMBL" id="QKYU01000022">
    <property type="protein sequence ID" value="PZW41083.1"/>
    <property type="molecule type" value="Genomic_DNA"/>
</dbReference>
<comment type="caution">
    <text evidence="9">The sequence shown here is derived from an EMBL/GenBank/DDBJ whole genome shotgun (WGS) entry which is preliminary data.</text>
</comment>
<feature type="transmembrane region" description="Helical" evidence="7">
    <location>
        <begin position="48"/>
        <end position="65"/>
    </location>
</feature>
<feature type="transmembrane region" description="Helical" evidence="7">
    <location>
        <begin position="136"/>
        <end position="156"/>
    </location>
</feature>
<proteinExistence type="inferred from homology"/>